<dbReference type="EnsemblPlants" id="RCW18884">
    <property type="protein sequence ID" value="RCW18884"/>
    <property type="gene ID" value="GLYMA_18G214100"/>
</dbReference>
<feature type="transmembrane region" description="Helical" evidence="1">
    <location>
        <begin position="106"/>
        <end position="123"/>
    </location>
</feature>
<reference evidence="2" key="2">
    <citation type="submission" date="2018-07" db="EMBL/GenBank/DDBJ databases">
        <title>WGS assembly of Glycine max.</title>
        <authorList>
            <person name="Schmutz J."/>
            <person name="Cannon S."/>
            <person name="Schlueter J."/>
            <person name="Ma J."/>
            <person name="Mitros T."/>
            <person name="Nelson W."/>
            <person name="Hyten D."/>
            <person name="Song Q."/>
            <person name="Thelen J."/>
            <person name="Cheng J."/>
            <person name="Xu D."/>
            <person name="Hellsten U."/>
            <person name="May G."/>
            <person name="Yu Y."/>
            <person name="Sakurai T."/>
            <person name="Umezawa T."/>
            <person name="Bhattacharyya M."/>
            <person name="Sandhu D."/>
            <person name="Valliyodan B."/>
            <person name="Lindquist E."/>
            <person name="Peto M."/>
            <person name="Grant D."/>
            <person name="Shu S."/>
            <person name="Goodstein D."/>
            <person name="Barry K."/>
            <person name="Futrell-Griggs M."/>
            <person name="Abernathy B."/>
            <person name="Du J."/>
            <person name="Tian Z."/>
            <person name="Zhu L."/>
            <person name="Gill N."/>
            <person name="Joshi T."/>
            <person name="Libault M."/>
            <person name="Sethuraman A."/>
            <person name="Zhang X."/>
            <person name="Shinozaki K."/>
            <person name="Nguyen H."/>
            <person name="Wing R."/>
            <person name="Cregan P."/>
            <person name="Specht J."/>
            <person name="Grimwood J."/>
            <person name="Rokhsar D."/>
            <person name="Stacey G."/>
            <person name="Shoemaker R."/>
            <person name="Jackson S."/>
        </authorList>
    </citation>
    <scope>NUCLEOTIDE SEQUENCE</scope>
    <source>
        <tissue evidence="2">Callus</tissue>
    </source>
</reference>
<dbReference type="GeneID" id="102666370"/>
<feature type="transmembrane region" description="Helical" evidence="1">
    <location>
        <begin position="151"/>
        <end position="171"/>
    </location>
</feature>
<dbReference type="ExpressionAtlas" id="A0A368UGN3">
    <property type="expression patterns" value="baseline"/>
</dbReference>
<evidence type="ECO:0000313" key="4">
    <source>
        <dbReference type="Proteomes" id="UP000008827"/>
    </source>
</evidence>
<feature type="transmembrane region" description="Helical" evidence="1">
    <location>
        <begin position="129"/>
        <end position="144"/>
    </location>
</feature>
<dbReference type="PaxDb" id="3847-GLYMA18G44635.1"/>
<dbReference type="Proteomes" id="UP000008827">
    <property type="component" value="Chromosome 18"/>
</dbReference>
<evidence type="ECO:0000313" key="3">
    <source>
        <dbReference type="EnsemblPlants" id="RCW18884"/>
    </source>
</evidence>
<reference evidence="3" key="3">
    <citation type="submission" date="2019-01" db="UniProtKB">
        <authorList>
            <consortium name="EnsemblPlants"/>
        </authorList>
    </citation>
    <scope>IDENTIFICATION</scope>
    <source>
        <strain evidence="3">Williams 82</strain>
    </source>
</reference>
<sequence length="194" mass="22932">MQSETEQQSWKLHINAKANNFNFRLRFAAATHRYKPTWNLSFFHLSILLMLPKFALSITSHPTNPTHKRGCFATKFMKIVHILRPWLPKKKEPHVPCLKINDPIRVGFFWVMGFLAFLAQSIYKNGHRGIVMLASVGSLLVLFRKLKIAKLVNLVTFFLVVVGTIFYYLFFNFDYSYNNYWQYMRRSWSKMVSL</sequence>
<proteinExistence type="predicted"/>
<keyword evidence="1" id="KW-0812">Transmembrane</keyword>
<dbReference type="EMBL" id="CM000851">
    <property type="protein sequence ID" value="RCW18884.1"/>
    <property type="molecule type" value="Genomic_DNA"/>
</dbReference>
<dbReference type="AlphaFoldDB" id="A0A368UGN3"/>
<evidence type="ECO:0000313" key="2">
    <source>
        <dbReference type="EMBL" id="RCW18884.1"/>
    </source>
</evidence>
<evidence type="ECO:0000256" key="1">
    <source>
        <dbReference type="SAM" id="Phobius"/>
    </source>
</evidence>
<name>A0A368UGN3_SOYBN</name>
<protein>
    <submittedName>
        <fullName evidence="2 3">Uncharacterized protein</fullName>
    </submittedName>
</protein>
<keyword evidence="1" id="KW-1133">Transmembrane helix</keyword>
<dbReference type="RefSeq" id="XP_006602708.1">
    <property type="nucleotide sequence ID" value="XM_006602645.4"/>
</dbReference>
<dbReference type="KEGG" id="gmx:102666370"/>
<accession>A0A368UGN3</accession>
<reference evidence="2 3" key="1">
    <citation type="journal article" date="2010" name="Nature">
        <title>Genome sequence of the palaeopolyploid soybean.</title>
        <authorList>
            <person name="Schmutz J."/>
            <person name="Cannon S.B."/>
            <person name="Schlueter J."/>
            <person name="Ma J."/>
            <person name="Mitros T."/>
            <person name="Nelson W."/>
            <person name="Hyten D.L."/>
            <person name="Song Q."/>
            <person name="Thelen J.J."/>
            <person name="Cheng J."/>
            <person name="Xu D."/>
            <person name="Hellsten U."/>
            <person name="May G.D."/>
            <person name="Yu Y."/>
            <person name="Sakurai T."/>
            <person name="Umezawa T."/>
            <person name="Bhattacharyya M.K."/>
            <person name="Sandhu D."/>
            <person name="Valliyodan B."/>
            <person name="Lindquist E."/>
            <person name="Peto M."/>
            <person name="Grant D."/>
            <person name="Shu S."/>
            <person name="Goodstein D."/>
            <person name="Barry K."/>
            <person name="Futrell-Griggs M."/>
            <person name="Abernathy B."/>
            <person name="Du J."/>
            <person name="Tian Z."/>
            <person name="Zhu L."/>
            <person name="Gill N."/>
            <person name="Joshi T."/>
            <person name="Libault M."/>
            <person name="Sethuraman A."/>
            <person name="Zhang X.-C."/>
            <person name="Shinozaki K."/>
            <person name="Nguyen H.T."/>
            <person name="Wing R.A."/>
            <person name="Cregan P."/>
            <person name="Specht J."/>
            <person name="Grimwood J."/>
            <person name="Rokhsar D."/>
            <person name="Stacey G."/>
            <person name="Shoemaker R.C."/>
            <person name="Jackson S.A."/>
        </authorList>
    </citation>
    <scope>NUCLEOTIDE SEQUENCE [LARGE SCALE GENOMIC DNA]</scope>
    <source>
        <strain evidence="3">cv. Williams 82</strain>
        <tissue evidence="2">Callus</tissue>
    </source>
</reference>
<gene>
    <name evidence="3" type="primary">LOC102666370</name>
    <name evidence="2" type="ORF">GLYMA_18G214100</name>
</gene>
<organism evidence="2">
    <name type="scientific">Glycine max</name>
    <name type="common">Soybean</name>
    <name type="synonym">Glycine hispida</name>
    <dbReference type="NCBI Taxonomy" id="3847"/>
    <lineage>
        <taxon>Eukaryota</taxon>
        <taxon>Viridiplantae</taxon>
        <taxon>Streptophyta</taxon>
        <taxon>Embryophyta</taxon>
        <taxon>Tracheophyta</taxon>
        <taxon>Spermatophyta</taxon>
        <taxon>Magnoliopsida</taxon>
        <taxon>eudicotyledons</taxon>
        <taxon>Gunneridae</taxon>
        <taxon>Pentapetalae</taxon>
        <taxon>rosids</taxon>
        <taxon>fabids</taxon>
        <taxon>Fabales</taxon>
        <taxon>Fabaceae</taxon>
        <taxon>Papilionoideae</taxon>
        <taxon>50 kb inversion clade</taxon>
        <taxon>NPAAA clade</taxon>
        <taxon>indigoferoid/millettioid clade</taxon>
        <taxon>Phaseoleae</taxon>
        <taxon>Glycine</taxon>
        <taxon>Glycine subgen. Soja</taxon>
    </lineage>
</organism>
<keyword evidence="1" id="KW-0472">Membrane</keyword>
<dbReference type="OrthoDB" id="1419639at2759"/>
<dbReference type="Gramene" id="RCW18884">
    <property type="protein sequence ID" value="RCW18884"/>
    <property type="gene ID" value="GLYMA_18G214100"/>
</dbReference>
<dbReference type="OMA" id="WKISINA"/>
<keyword evidence="4" id="KW-1185">Reference proteome</keyword>